<gene>
    <name evidence="1" type="ORF">DVH24_025779</name>
</gene>
<sequence length="286" mass="33469">MTSKDVVAELMSDNLQRCFLQMDSNAKTEAQWKEKRKAKGCLEMEWETKAKVEKRGKRRKEEYLILISPDLPLQKQGYDIIPLSVICQKKEKQRERKRRFDSLRGINNFTKENSCATNLPQLKVKDQEELMKEAMTSILRTSLNFYSTIQAYNSHRPFDRFVVSVLQLLVLVMLAQQHAVEGYTLDVDHDVMASKIEVGGCYEITNFRTRLEPKQINQMIVHKRRTNGYVVGRRCKGFSFFVNKDYWFIIFFIDPNISEVNPYKSMFSNCEEALKILPPSSKKPRS</sequence>
<name>A0A498KMW4_MALDO</name>
<dbReference type="STRING" id="3750.A0A498KMW4"/>
<proteinExistence type="predicted"/>
<evidence type="ECO:0000313" key="1">
    <source>
        <dbReference type="EMBL" id="RXI06643.1"/>
    </source>
</evidence>
<dbReference type="EMBL" id="RDQH01000328">
    <property type="protein sequence ID" value="RXI06643.1"/>
    <property type="molecule type" value="Genomic_DNA"/>
</dbReference>
<protein>
    <submittedName>
        <fullName evidence="1">Uncharacterized protein</fullName>
    </submittedName>
</protein>
<reference evidence="1 2" key="1">
    <citation type="submission" date="2018-10" db="EMBL/GenBank/DDBJ databases">
        <title>A high-quality apple genome assembly.</title>
        <authorList>
            <person name="Hu J."/>
        </authorList>
    </citation>
    <scope>NUCLEOTIDE SEQUENCE [LARGE SCALE GENOMIC DNA]</scope>
    <source>
        <strain evidence="2">cv. HFTH1</strain>
        <tissue evidence="1">Young leaf</tissue>
    </source>
</reference>
<evidence type="ECO:0000313" key="2">
    <source>
        <dbReference type="Proteomes" id="UP000290289"/>
    </source>
</evidence>
<dbReference type="Proteomes" id="UP000290289">
    <property type="component" value="Chromosome 2"/>
</dbReference>
<comment type="caution">
    <text evidence="1">The sequence shown here is derived from an EMBL/GenBank/DDBJ whole genome shotgun (WGS) entry which is preliminary data.</text>
</comment>
<dbReference type="AlphaFoldDB" id="A0A498KMW4"/>
<organism evidence="1 2">
    <name type="scientific">Malus domestica</name>
    <name type="common">Apple</name>
    <name type="synonym">Pyrus malus</name>
    <dbReference type="NCBI Taxonomy" id="3750"/>
    <lineage>
        <taxon>Eukaryota</taxon>
        <taxon>Viridiplantae</taxon>
        <taxon>Streptophyta</taxon>
        <taxon>Embryophyta</taxon>
        <taxon>Tracheophyta</taxon>
        <taxon>Spermatophyta</taxon>
        <taxon>Magnoliopsida</taxon>
        <taxon>eudicotyledons</taxon>
        <taxon>Gunneridae</taxon>
        <taxon>Pentapetalae</taxon>
        <taxon>rosids</taxon>
        <taxon>fabids</taxon>
        <taxon>Rosales</taxon>
        <taxon>Rosaceae</taxon>
        <taxon>Amygdaloideae</taxon>
        <taxon>Maleae</taxon>
        <taxon>Malus</taxon>
    </lineage>
</organism>
<accession>A0A498KMW4</accession>
<keyword evidence="2" id="KW-1185">Reference proteome</keyword>